<proteinExistence type="predicted"/>
<accession>A0A4Q7ALS5</accession>
<dbReference type="Proteomes" id="UP000293483">
    <property type="component" value="Unassembled WGS sequence"/>
</dbReference>
<sequence>MATYSITYDLIKSKDYTKIIEGIKKVSEGNWARPTKSQWIIISTKTSGQIRDFLKNYMDSDDVLFVIEVKDDNWASWSVAREVTNWLNS</sequence>
<evidence type="ECO:0000313" key="2">
    <source>
        <dbReference type="Proteomes" id="UP000293483"/>
    </source>
</evidence>
<protein>
    <recommendedName>
        <fullName evidence="3">SinR family protein</fullName>
    </recommendedName>
</protein>
<comment type="caution">
    <text evidence="1">The sequence shown here is derived from an EMBL/GenBank/DDBJ whole genome shotgun (WGS) entry which is preliminary data.</text>
</comment>
<reference evidence="1 2" key="1">
    <citation type="submission" date="2019-02" db="EMBL/GenBank/DDBJ databases">
        <title>The Batch Genome Submission of Acinetobacter spp. strains.</title>
        <authorList>
            <person name="Qin J."/>
            <person name="Hu Y."/>
            <person name="Ye H."/>
            <person name="Wei L."/>
            <person name="Feng Y."/>
            <person name="Zong Z."/>
        </authorList>
    </citation>
    <scope>NUCLEOTIDE SEQUENCE [LARGE SCALE GENOMIC DNA]</scope>
    <source>
        <strain evidence="1 2">WCHABo060081</strain>
    </source>
</reference>
<dbReference type="RefSeq" id="WP_130148976.1">
    <property type="nucleotide sequence ID" value="NZ_SGSU01000046.1"/>
</dbReference>
<dbReference type="EMBL" id="SGSU01000046">
    <property type="protein sequence ID" value="RZG63607.1"/>
    <property type="molecule type" value="Genomic_DNA"/>
</dbReference>
<gene>
    <name evidence="1" type="ORF">EXE25_19025</name>
</gene>
<name>A0A4Q7ALS5_9GAMM</name>
<evidence type="ECO:0000313" key="1">
    <source>
        <dbReference type="EMBL" id="RZG63607.1"/>
    </source>
</evidence>
<organism evidence="1 2">
    <name type="scientific">Acinetobacter bouvetii</name>
    <dbReference type="NCBI Taxonomy" id="202951"/>
    <lineage>
        <taxon>Bacteria</taxon>
        <taxon>Pseudomonadati</taxon>
        <taxon>Pseudomonadota</taxon>
        <taxon>Gammaproteobacteria</taxon>
        <taxon>Moraxellales</taxon>
        <taxon>Moraxellaceae</taxon>
        <taxon>Acinetobacter</taxon>
    </lineage>
</organism>
<dbReference type="AlphaFoldDB" id="A0A4Q7ALS5"/>
<evidence type="ECO:0008006" key="3">
    <source>
        <dbReference type="Google" id="ProtNLM"/>
    </source>
</evidence>